<dbReference type="RefSeq" id="WP_109388282.1">
    <property type="nucleotide sequence ID" value="NZ_QETF01000006.1"/>
</dbReference>
<evidence type="ECO:0000256" key="1">
    <source>
        <dbReference type="ARBA" id="ARBA00004651"/>
    </source>
</evidence>
<dbReference type="AlphaFoldDB" id="A0A2V1P7A9"/>
<protein>
    <submittedName>
        <fullName evidence="9">Flagellar motor protein MotA</fullName>
    </submittedName>
</protein>
<dbReference type="PANTHER" id="PTHR30625">
    <property type="entry name" value="PROTEIN TOLQ"/>
    <property type="match status" value="1"/>
</dbReference>
<evidence type="ECO:0000256" key="2">
    <source>
        <dbReference type="ARBA" id="ARBA00022475"/>
    </source>
</evidence>
<dbReference type="GO" id="GO:0017038">
    <property type="term" value="P:protein import"/>
    <property type="evidence" value="ECO:0007669"/>
    <property type="project" value="TreeGrafter"/>
</dbReference>
<dbReference type="Proteomes" id="UP000245293">
    <property type="component" value="Unassembled WGS sequence"/>
</dbReference>
<evidence type="ECO:0000256" key="3">
    <source>
        <dbReference type="ARBA" id="ARBA00022692"/>
    </source>
</evidence>
<dbReference type="EMBL" id="QETF01000006">
    <property type="protein sequence ID" value="PWG17257.1"/>
    <property type="molecule type" value="Genomic_DNA"/>
</dbReference>
<keyword evidence="6" id="KW-0813">Transport</keyword>
<gene>
    <name evidence="9" type="ORF">DFK10_07670</name>
</gene>
<evidence type="ECO:0000313" key="10">
    <source>
        <dbReference type="Proteomes" id="UP000245293"/>
    </source>
</evidence>
<comment type="subcellular location">
    <subcellularLocation>
        <location evidence="1">Cell membrane</location>
        <topology evidence="1">Multi-pass membrane protein</topology>
    </subcellularLocation>
    <subcellularLocation>
        <location evidence="6">Membrane</location>
        <topology evidence="6">Multi-pass membrane protein</topology>
    </subcellularLocation>
</comment>
<keyword evidence="4 7" id="KW-1133">Transmembrane helix</keyword>
<evidence type="ECO:0000256" key="5">
    <source>
        <dbReference type="ARBA" id="ARBA00023136"/>
    </source>
</evidence>
<dbReference type="GO" id="GO:0005886">
    <property type="term" value="C:plasma membrane"/>
    <property type="evidence" value="ECO:0007669"/>
    <property type="project" value="UniProtKB-SubCell"/>
</dbReference>
<reference evidence="10" key="1">
    <citation type="submission" date="2018-05" db="EMBL/GenBank/DDBJ databases">
        <authorList>
            <person name="Du Z."/>
            <person name="Wang X."/>
        </authorList>
    </citation>
    <scope>NUCLEOTIDE SEQUENCE [LARGE SCALE GENOMIC DNA]</scope>
    <source>
        <strain evidence="10">WDS4C29</strain>
    </source>
</reference>
<keyword evidence="3 7" id="KW-0812">Transmembrane</keyword>
<feature type="transmembrane region" description="Helical" evidence="7">
    <location>
        <begin position="118"/>
        <end position="141"/>
    </location>
</feature>
<evidence type="ECO:0000256" key="7">
    <source>
        <dbReference type="SAM" id="Phobius"/>
    </source>
</evidence>
<keyword evidence="10" id="KW-1185">Reference proteome</keyword>
<dbReference type="OrthoDB" id="4045at2"/>
<accession>A0A2V1P7A9</accession>
<feature type="transmembrane region" description="Helical" evidence="7">
    <location>
        <begin position="161"/>
        <end position="182"/>
    </location>
</feature>
<proteinExistence type="inferred from homology"/>
<evidence type="ECO:0000256" key="4">
    <source>
        <dbReference type="ARBA" id="ARBA00022989"/>
    </source>
</evidence>
<keyword evidence="9" id="KW-0282">Flagellum</keyword>
<dbReference type="Pfam" id="PF01618">
    <property type="entry name" value="MotA_ExbB"/>
    <property type="match status" value="1"/>
</dbReference>
<keyword evidence="9" id="KW-0969">Cilium</keyword>
<evidence type="ECO:0000259" key="8">
    <source>
        <dbReference type="Pfam" id="PF01618"/>
    </source>
</evidence>
<name>A0A2V1P7A9_9RHOB</name>
<dbReference type="PANTHER" id="PTHR30625:SF11">
    <property type="entry name" value="MOTA_TOLQ_EXBB PROTON CHANNEL DOMAIN-CONTAINING PROTEIN"/>
    <property type="match status" value="1"/>
</dbReference>
<evidence type="ECO:0000313" key="9">
    <source>
        <dbReference type="EMBL" id="PWG17257.1"/>
    </source>
</evidence>
<keyword evidence="6" id="KW-0653">Protein transport</keyword>
<comment type="caution">
    <text evidence="9">The sequence shown here is derived from an EMBL/GenBank/DDBJ whole genome shotgun (WGS) entry which is preliminary data.</text>
</comment>
<keyword evidence="5 7" id="KW-0472">Membrane</keyword>
<feature type="domain" description="MotA/TolQ/ExbB proton channel" evidence="8">
    <location>
        <begin position="90"/>
        <end position="194"/>
    </location>
</feature>
<comment type="similarity">
    <text evidence="6">Belongs to the exbB/tolQ family.</text>
</comment>
<keyword evidence="2" id="KW-1003">Cell membrane</keyword>
<organism evidence="9 10">
    <name type="scientific">Salibaculum griseiflavum</name>
    <dbReference type="NCBI Taxonomy" id="1914409"/>
    <lineage>
        <taxon>Bacteria</taxon>
        <taxon>Pseudomonadati</taxon>
        <taxon>Pseudomonadota</taxon>
        <taxon>Alphaproteobacteria</taxon>
        <taxon>Rhodobacterales</taxon>
        <taxon>Roseobacteraceae</taxon>
        <taxon>Salibaculum</taxon>
    </lineage>
</organism>
<keyword evidence="9" id="KW-0966">Cell projection</keyword>
<dbReference type="InterPro" id="IPR050790">
    <property type="entry name" value="ExbB/TolQ_transport"/>
</dbReference>
<sequence>MTDLTSFAGLLARGGPALWLIALLSVLTLALVLWKVWRLSLVGAWAGGRAEALVSRICADEAPALPERPRTVRLRFVTDSWHVLQSGAFAPDAAREEITRLAQRALAELRGGLRPLELIATIAPLIGLLGTVLGMIEAFQALQDSGAQTDAGVLAGGIWEALLTTAAGMAVAIPATIALSWFESVADTVRHDMEDHATRLAIHAHKGTGAA</sequence>
<evidence type="ECO:0000256" key="6">
    <source>
        <dbReference type="RuleBase" id="RU004057"/>
    </source>
</evidence>
<dbReference type="InterPro" id="IPR002898">
    <property type="entry name" value="MotA_ExbB_proton_chnl"/>
</dbReference>
<feature type="transmembrane region" description="Helical" evidence="7">
    <location>
        <begin position="17"/>
        <end position="37"/>
    </location>
</feature>